<dbReference type="RefSeq" id="WP_062660784.1">
    <property type="nucleotide sequence ID" value="NZ_FIZX01000001.1"/>
</dbReference>
<evidence type="ECO:0000256" key="4">
    <source>
        <dbReference type="PIRNR" id="PIRNR016020"/>
    </source>
</evidence>
<evidence type="ECO:0000256" key="2">
    <source>
        <dbReference type="ARBA" id="ARBA00005866"/>
    </source>
</evidence>
<keyword evidence="7" id="KW-1185">Reference proteome</keyword>
<dbReference type="GO" id="GO:0005975">
    <property type="term" value="P:carbohydrate metabolic process"/>
    <property type="evidence" value="ECO:0007669"/>
    <property type="project" value="InterPro"/>
</dbReference>
<dbReference type="PIRSF" id="PIRSF016020">
    <property type="entry name" value="PHexose_mutarotase"/>
    <property type="match status" value="1"/>
</dbReference>
<dbReference type="InterPro" id="IPR011013">
    <property type="entry name" value="Gal_mutarotase_sf_dom"/>
</dbReference>
<dbReference type="STRING" id="1796497.GCE9029_00379"/>
<reference evidence="7" key="1">
    <citation type="submission" date="2016-02" db="EMBL/GenBank/DDBJ databases">
        <authorList>
            <person name="Rodrigo-Torres Lidia"/>
            <person name="Arahal R.David."/>
        </authorList>
    </citation>
    <scope>NUCLEOTIDE SEQUENCE [LARGE SCALE GENOMIC DNA]</scope>
    <source>
        <strain evidence="7">CECT 9029</strain>
    </source>
</reference>
<comment type="catalytic activity">
    <reaction evidence="1">
        <text>alpha-D-glucose 6-phosphate = beta-D-glucose 6-phosphate</text>
        <dbReference type="Rhea" id="RHEA:16249"/>
        <dbReference type="ChEBI" id="CHEBI:58225"/>
        <dbReference type="ChEBI" id="CHEBI:58247"/>
        <dbReference type="EC" id="5.1.3.15"/>
    </reaction>
</comment>
<dbReference type="PANTHER" id="PTHR11122">
    <property type="entry name" value="APOSPORY-ASSOCIATED PROTEIN C-RELATED"/>
    <property type="match status" value="1"/>
</dbReference>
<dbReference type="SUPFAM" id="SSF74650">
    <property type="entry name" value="Galactose mutarotase-like"/>
    <property type="match status" value="1"/>
</dbReference>
<dbReference type="Gene3D" id="2.70.98.10">
    <property type="match status" value="1"/>
</dbReference>
<organism evidence="6 7">
    <name type="scientific">Grimontia celer</name>
    <dbReference type="NCBI Taxonomy" id="1796497"/>
    <lineage>
        <taxon>Bacteria</taxon>
        <taxon>Pseudomonadati</taxon>
        <taxon>Pseudomonadota</taxon>
        <taxon>Gammaproteobacteria</taxon>
        <taxon>Vibrionales</taxon>
        <taxon>Vibrionaceae</taxon>
        <taxon>Grimontia</taxon>
    </lineage>
</organism>
<dbReference type="InterPro" id="IPR025532">
    <property type="entry name" value="G6P_1-epimerase"/>
</dbReference>
<gene>
    <name evidence="6" type="primary">yeaD</name>
    <name evidence="6" type="ORF">GCE9029_00379</name>
</gene>
<dbReference type="AlphaFoldDB" id="A0A128EU83"/>
<dbReference type="EMBL" id="FIZX01000001">
    <property type="protein sequence ID" value="CZF77724.1"/>
    <property type="molecule type" value="Genomic_DNA"/>
</dbReference>
<dbReference type="GO" id="GO:0047938">
    <property type="term" value="F:glucose-6-phosphate 1-epimerase activity"/>
    <property type="evidence" value="ECO:0007669"/>
    <property type="project" value="UniProtKB-UniRule"/>
</dbReference>
<dbReference type="InterPro" id="IPR014718">
    <property type="entry name" value="GH-type_carb-bd"/>
</dbReference>
<proteinExistence type="inferred from homology"/>
<dbReference type="PANTHER" id="PTHR11122:SF13">
    <property type="entry name" value="GLUCOSE-6-PHOSPHATE 1-EPIMERASE"/>
    <property type="match status" value="1"/>
</dbReference>
<evidence type="ECO:0000313" key="7">
    <source>
        <dbReference type="Proteomes" id="UP000071641"/>
    </source>
</evidence>
<dbReference type="InterPro" id="IPR008183">
    <property type="entry name" value="Aldose_1/G6P_1-epimerase"/>
</dbReference>
<dbReference type="Pfam" id="PF01263">
    <property type="entry name" value="Aldose_epim"/>
    <property type="match status" value="1"/>
</dbReference>
<evidence type="ECO:0000313" key="6">
    <source>
        <dbReference type="EMBL" id="CZF77724.1"/>
    </source>
</evidence>
<feature type="active site" evidence="5">
    <location>
        <position position="262"/>
    </location>
</feature>
<dbReference type="GO" id="GO:0030246">
    <property type="term" value="F:carbohydrate binding"/>
    <property type="evidence" value="ECO:0007669"/>
    <property type="project" value="UniProtKB-UniRule"/>
</dbReference>
<dbReference type="Proteomes" id="UP000071641">
    <property type="component" value="Unassembled WGS sequence"/>
</dbReference>
<keyword evidence="3 4" id="KW-0413">Isomerase</keyword>
<feature type="active site" evidence="5">
    <location>
        <position position="163"/>
    </location>
</feature>
<dbReference type="EC" id="5.1.3.15" evidence="4"/>
<protein>
    <recommendedName>
        <fullName evidence="4">Putative glucose-6-phosphate 1-epimerase</fullName>
        <ecNumber evidence="4">5.1.3.15</ecNumber>
    </recommendedName>
</protein>
<sequence>MDVKQLPTLAVLSDYVTVCELDGIKVVRVIHPKATAAVSLFGGHVLSFTPTGKKETIWMSEKADFTGNKAIRGGIPVCWPWFGKAAEPSHGFARTSEWALNEHRENEEGVIISLTLSDNAETRAIWPHAFHAEILMEVGDTLKVSLVSANTGERAMQIGGALHTYFNIGDIHQTSVSELGNEYIEAGERKPSSGTAKFEGEVDRIYTQAAKAVVIDDAANQRRITVENSGNNGVVVWNPWQALAEGMADMENDGFLTMVCAESAVYDRSVTLQPGEKHTLSTEVICK</sequence>
<accession>A0A128EU83</accession>
<comment type="similarity">
    <text evidence="2 4">Belongs to the glucose-6-phosphate 1-epimerase family.</text>
</comment>
<evidence type="ECO:0000256" key="3">
    <source>
        <dbReference type="ARBA" id="ARBA00023235"/>
    </source>
</evidence>
<evidence type="ECO:0000256" key="5">
    <source>
        <dbReference type="PIRSR" id="PIRSR016020-1"/>
    </source>
</evidence>
<evidence type="ECO:0000256" key="1">
    <source>
        <dbReference type="ARBA" id="ARBA00001096"/>
    </source>
</evidence>
<dbReference type="OrthoDB" id="9790727at2"/>
<name>A0A128EU83_9GAMM</name>
<dbReference type="CDD" id="cd09020">
    <property type="entry name" value="D-hex-6-P-epi_like"/>
    <property type="match status" value="1"/>
</dbReference>